<dbReference type="AlphaFoldDB" id="A0A8J8P0B1"/>
<organism evidence="2 3">
    <name type="scientific">Halteria grandinella</name>
    <dbReference type="NCBI Taxonomy" id="5974"/>
    <lineage>
        <taxon>Eukaryota</taxon>
        <taxon>Sar</taxon>
        <taxon>Alveolata</taxon>
        <taxon>Ciliophora</taxon>
        <taxon>Intramacronucleata</taxon>
        <taxon>Spirotrichea</taxon>
        <taxon>Stichotrichia</taxon>
        <taxon>Sporadotrichida</taxon>
        <taxon>Halteriidae</taxon>
        <taxon>Halteria</taxon>
    </lineage>
</organism>
<feature type="compositionally biased region" description="Basic and acidic residues" evidence="1">
    <location>
        <begin position="309"/>
        <end position="322"/>
    </location>
</feature>
<evidence type="ECO:0000313" key="2">
    <source>
        <dbReference type="EMBL" id="TNV84908.1"/>
    </source>
</evidence>
<proteinExistence type="predicted"/>
<evidence type="ECO:0000256" key="1">
    <source>
        <dbReference type="SAM" id="MobiDB-lite"/>
    </source>
</evidence>
<dbReference type="Proteomes" id="UP000785679">
    <property type="component" value="Unassembled WGS sequence"/>
</dbReference>
<comment type="caution">
    <text evidence="2">The sequence shown here is derived from an EMBL/GenBank/DDBJ whole genome shotgun (WGS) entry which is preliminary data.</text>
</comment>
<feature type="compositionally biased region" description="Polar residues" evidence="1">
    <location>
        <begin position="323"/>
        <end position="342"/>
    </location>
</feature>
<feature type="region of interest" description="Disordered" evidence="1">
    <location>
        <begin position="309"/>
        <end position="342"/>
    </location>
</feature>
<protein>
    <submittedName>
        <fullName evidence="2">Uncharacterized protein</fullName>
    </submittedName>
</protein>
<sequence>MDVHQHSVSIVLHNRNLQSLNKDHQEAQLNALTMEPIPEKYQVRSNKAVYDSTQVLQKYSSTLRTTIRKLNVEGGKGKSKDPRSLLDSDSQLRMMSIASADGKDAAPALAKTGKLPSIKVKLHSKVDVTQSQPRHQAKVAATVDISSMQSNFHSFKASPRHVESEVYEEAERQRYMAERRGIRVMALSSTPGSKQHDSALEERKLVKKGVMSEIFNEVKKPQFFNDPKIKAKIKVGQHLFERKYGADQSNNGYAKLLSKIQESNLTVRQIKNGQTLFEKEVMQKRYNNPFLEIDHLKEELKNYIEQTSPKEEVDLTRTKRSTDQSPKMMQTSQISPVGGQSPTSSINQIGAMLNTSSKEGTFPHLSLSMGTIQNFDGIQGTPTNNNNSINIINTKNLGFVNNTHQGSSPNNQMAKLKALGVGGSNSMQSTTRSTAAVNLTSNVILESSPQLNSTVDNNQLTNLFESQQSVIKNQTVTTAFPGLVNSLRPPFMVMKREKAADIMKQLIFPQSPAFVHNVVKNPSSQTKSSKKPANQLEGVVDYCRNQNIPFLDEEDRYYKVNQFKQSHKIYSHSLNQCFETHRPQDFEIGVKCLEDPIPLSNINAEALKNGEERFLYNHPQFATSKDLCMPRILRGLEKSIEKMNREAQETQFKVNRRLTNRNISHRISNSDIPRFQGASSFNVQQQVPTQHQNQIYRRISMINQIEFGAMDLQNQFTKRLTLRNKPSNQRLTMSISPSEVVRDSQAPSTTVKANLIEQHESKRWNHLLKQLPEQLTSPFKERKGKKGIKLNKRKRNDPVRKILATNQNISKQKAINNTKLLKILERIELDRPILMKDKLDVIWGDDEDLPPLFTNDNTKESISPKNSPRLKKEESLLISESLNNTNSQPSLHVAEQKQRPEKRIVNEHGVKRELERRKEKRAQMNLSHIKVYNKLLEYIQNRFQRVGVVETSGEKRNNPTRVRIHEKERQFFDAFKLIIESGYTVDEKDFIQILHFINVEEVILNEEYEKIRQVREFLKTTARFLGFSERPIEDLFRASYFHYENNASGEEANEEEPVGVNAGAIVRQDQEDEFGEKDLINKI</sequence>
<reference evidence="2" key="1">
    <citation type="submission" date="2019-06" db="EMBL/GenBank/DDBJ databases">
        <authorList>
            <person name="Zheng W."/>
        </authorList>
    </citation>
    <scope>NUCLEOTIDE SEQUENCE</scope>
    <source>
        <strain evidence="2">QDHG01</strain>
    </source>
</reference>
<dbReference type="EMBL" id="RRYP01002318">
    <property type="protein sequence ID" value="TNV84908.1"/>
    <property type="molecule type" value="Genomic_DNA"/>
</dbReference>
<evidence type="ECO:0000313" key="3">
    <source>
        <dbReference type="Proteomes" id="UP000785679"/>
    </source>
</evidence>
<accession>A0A8J8P0B1</accession>
<name>A0A8J8P0B1_HALGN</name>
<keyword evidence="3" id="KW-1185">Reference proteome</keyword>
<gene>
    <name evidence="2" type="ORF">FGO68_gene13499</name>
</gene>
<dbReference type="OrthoDB" id="10630067at2759"/>